<evidence type="ECO:0000256" key="1">
    <source>
        <dbReference type="SAM" id="MobiDB-lite"/>
    </source>
</evidence>
<dbReference type="Pfam" id="PF03184">
    <property type="entry name" value="DDE_1"/>
    <property type="match status" value="1"/>
</dbReference>
<dbReference type="EMBL" id="JARBDR010000813">
    <property type="protein sequence ID" value="KAJ8305869.1"/>
    <property type="molecule type" value="Genomic_DNA"/>
</dbReference>
<accession>A0ABQ9EKT4</accession>
<proteinExistence type="predicted"/>
<name>A0ABQ9EKT4_TEGGR</name>
<evidence type="ECO:0000313" key="3">
    <source>
        <dbReference type="EMBL" id="KAJ8305869.1"/>
    </source>
</evidence>
<dbReference type="Proteomes" id="UP001217089">
    <property type="component" value="Unassembled WGS sequence"/>
</dbReference>
<sequence>MADEFVEKEGESNKPKSPMRGQYKFYTPEMRYNIGKHAAEYGNKSATQKFSTPEKKLSESTVRGMKKKYYEQLNAQKKRKVDDTNFDDSDNEQVLTPKKRGRKVMLGEDLDKLVQQYITGIRKTGGIINTSIVMAAAKGIVTSKNRLLLFENGGHIEITRTWAMSIMKRMNLVKRKGTTSKKVTLMENFGEIKDKFLSNIVKLVKENKIPPELIINWDQTGIHTVPVSQWTMEIEGSKRVEITGFDDKRQITGKFAGTLVGDFLPMQLIYGGKTDMCHPKFSFPSSFNITHSENHWANAETMAEYINKIIVPYIDSVKDEKDFSIRQKSLVIFDCFRGQITDEFLSLLNKESILYATIPPNCTDKLQPMDLSVNKCAKDFLKEQFQQYYANEVTKQQEKGISVEEIKIDLSLTNLKPLGARWLLKLYHFLKSNPDTIYNGFHKAGIAEAVGYCR</sequence>
<gene>
    <name evidence="3" type="ORF">KUTeg_016414</name>
</gene>
<organism evidence="3 4">
    <name type="scientific">Tegillarca granosa</name>
    <name type="common">Malaysian cockle</name>
    <name type="synonym">Anadara granosa</name>
    <dbReference type="NCBI Taxonomy" id="220873"/>
    <lineage>
        <taxon>Eukaryota</taxon>
        <taxon>Metazoa</taxon>
        <taxon>Spiralia</taxon>
        <taxon>Lophotrochozoa</taxon>
        <taxon>Mollusca</taxon>
        <taxon>Bivalvia</taxon>
        <taxon>Autobranchia</taxon>
        <taxon>Pteriomorphia</taxon>
        <taxon>Arcoida</taxon>
        <taxon>Arcoidea</taxon>
        <taxon>Arcidae</taxon>
        <taxon>Tegillarca</taxon>
    </lineage>
</organism>
<feature type="region of interest" description="Disordered" evidence="1">
    <location>
        <begin position="1"/>
        <end position="22"/>
    </location>
</feature>
<reference evidence="3 4" key="1">
    <citation type="submission" date="2022-12" db="EMBL/GenBank/DDBJ databases">
        <title>Chromosome-level genome of Tegillarca granosa.</title>
        <authorList>
            <person name="Kim J."/>
        </authorList>
    </citation>
    <scope>NUCLEOTIDE SEQUENCE [LARGE SCALE GENOMIC DNA]</scope>
    <source>
        <strain evidence="3">Teg-2019</strain>
        <tissue evidence="3">Adductor muscle</tissue>
    </source>
</reference>
<feature type="domain" description="DDE-1" evidence="2">
    <location>
        <begin position="282"/>
        <end position="398"/>
    </location>
</feature>
<evidence type="ECO:0000259" key="2">
    <source>
        <dbReference type="Pfam" id="PF03184"/>
    </source>
</evidence>
<dbReference type="PANTHER" id="PTHR19303">
    <property type="entry name" value="TRANSPOSON"/>
    <property type="match status" value="1"/>
</dbReference>
<keyword evidence="4" id="KW-1185">Reference proteome</keyword>
<dbReference type="InterPro" id="IPR004875">
    <property type="entry name" value="DDE_SF_endonuclease_dom"/>
</dbReference>
<evidence type="ECO:0000313" key="4">
    <source>
        <dbReference type="Proteomes" id="UP001217089"/>
    </source>
</evidence>
<feature type="compositionally biased region" description="Basic and acidic residues" evidence="1">
    <location>
        <begin position="1"/>
        <end position="14"/>
    </location>
</feature>
<comment type="caution">
    <text evidence="3">The sequence shown here is derived from an EMBL/GenBank/DDBJ whole genome shotgun (WGS) entry which is preliminary data.</text>
</comment>
<protein>
    <recommendedName>
        <fullName evidence="2">DDE-1 domain-containing protein</fullName>
    </recommendedName>
</protein>
<dbReference type="InterPro" id="IPR050863">
    <property type="entry name" value="CenT-Element_Derived"/>
</dbReference>